<keyword evidence="6" id="KW-0520">NAD</keyword>
<keyword evidence="1" id="KW-0963">Cytoplasm</keyword>
<evidence type="ECO:0000256" key="6">
    <source>
        <dbReference type="ARBA" id="ARBA00023027"/>
    </source>
</evidence>
<evidence type="ECO:0000256" key="8">
    <source>
        <dbReference type="ARBA" id="ARBA00023209"/>
    </source>
</evidence>
<dbReference type="EC" id="1.1.1.261" evidence="10"/>
<name>A0A1V5SX24_9BACT</name>
<dbReference type="Pfam" id="PF13685">
    <property type="entry name" value="Fe-ADH_2"/>
    <property type="match status" value="1"/>
</dbReference>
<keyword evidence="2" id="KW-0444">Lipid biosynthesis</keyword>
<dbReference type="AlphaFoldDB" id="A0A1V5SX24"/>
<keyword evidence="5 10" id="KW-0560">Oxidoreductase</keyword>
<dbReference type="InterPro" id="IPR032837">
    <property type="entry name" value="G1PDH"/>
</dbReference>
<dbReference type="CDD" id="cd08175">
    <property type="entry name" value="G1PDH"/>
    <property type="match status" value="1"/>
</dbReference>
<evidence type="ECO:0000256" key="7">
    <source>
        <dbReference type="ARBA" id="ARBA00023098"/>
    </source>
</evidence>
<evidence type="ECO:0000256" key="5">
    <source>
        <dbReference type="ARBA" id="ARBA00023002"/>
    </source>
</evidence>
<sequence length="445" mass="50285">MDELFYFQKATDISCTCGETHRILTQKTIVDHSLLEQIPPILNQLNLGKKCLIVFDENTYQAAGQKIVTILNQEKYETIPLLLSHNSPTQYLEPDEDTRHQVGTGLRYQPDFMIAVGSGVINDLVKFVAHRSHLPYVVVGTAASMDGYPSLGAPMLVNGYKITFEATPPKAIFMDLDVLVEAPLDLLQSGFSDLIGKTTANSDWVLRHQLQDEYICQYSWDLVKEALRILWESADQIPQRKSEAVRALSIALLNSGFSMALVGDSRPASGAEHLIAHYLEMISLSRGENTSLHGLRVGVATLFIHKMYQRFLKEIDTIDWEKIASPHPIRVNKEILQEKFGSLYPSVEKEATQKITSPMVFTDSFKKPGFTNHLRQMISEKLFAIPDVEQALKRSKTPSTFEELGFPRSLVKDSFLFSRFVRSRITILDILDQAGLLEEYVEEFL</sequence>
<dbReference type="GO" id="GO:0050492">
    <property type="term" value="F:glycerol-1-phosphate dehydrogenase [NAD(P)+] activity"/>
    <property type="evidence" value="ECO:0007669"/>
    <property type="project" value="UniProtKB-EC"/>
</dbReference>
<keyword evidence="9" id="KW-1208">Phospholipid metabolism</keyword>
<gene>
    <name evidence="10" type="primary">egsA</name>
    <name evidence="10" type="ORF">BWY41_01053</name>
</gene>
<dbReference type="SUPFAM" id="SSF56796">
    <property type="entry name" value="Dehydroquinate synthase-like"/>
    <property type="match status" value="1"/>
</dbReference>
<dbReference type="GO" id="GO:0046872">
    <property type="term" value="F:metal ion binding"/>
    <property type="evidence" value="ECO:0007669"/>
    <property type="project" value="UniProtKB-KW"/>
</dbReference>
<dbReference type="Proteomes" id="UP000485569">
    <property type="component" value="Unassembled WGS sequence"/>
</dbReference>
<accession>A0A1V5SX24</accession>
<dbReference type="PANTHER" id="PTHR43616:SF5">
    <property type="entry name" value="GLYCEROL DEHYDROGENASE 1"/>
    <property type="match status" value="1"/>
</dbReference>
<dbReference type="PANTHER" id="PTHR43616">
    <property type="entry name" value="GLYCEROL DEHYDROGENASE"/>
    <property type="match status" value="1"/>
</dbReference>
<dbReference type="Gene3D" id="3.40.50.1970">
    <property type="match status" value="1"/>
</dbReference>
<evidence type="ECO:0000256" key="9">
    <source>
        <dbReference type="ARBA" id="ARBA00023264"/>
    </source>
</evidence>
<protein>
    <submittedName>
        <fullName evidence="10">Glycerol-1-phosphate dehydrogenase (NAD(P)+)</fullName>
        <ecNumber evidence="10">1.1.1.261</ecNumber>
    </submittedName>
</protein>
<keyword evidence="3" id="KW-0479">Metal-binding</keyword>
<evidence type="ECO:0000313" key="10">
    <source>
        <dbReference type="EMBL" id="OQA58522.1"/>
    </source>
</evidence>
<proteinExistence type="predicted"/>
<evidence type="ECO:0000256" key="3">
    <source>
        <dbReference type="ARBA" id="ARBA00022723"/>
    </source>
</evidence>
<dbReference type="GO" id="GO:0008654">
    <property type="term" value="P:phospholipid biosynthetic process"/>
    <property type="evidence" value="ECO:0007669"/>
    <property type="project" value="UniProtKB-KW"/>
</dbReference>
<keyword evidence="7" id="KW-0443">Lipid metabolism</keyword>
<dbReference type="Gene3D" id="1.20.1090.10">
    <property type="entry name" value="Dehydroquinate synthase-like - alpha domain"/>
    <property type="match status" value="1"/>
</dbReference>
<evidence type="ECO:0000256" key="1">
    <source>
        <dbReference type="ARBA" id="ARBA00022490"/>
    </source>
</evidence>
<dbReference type="InterPro" id="IPR016205">
    <property type="entry name" value="Glycerol_DH"/>
</dbReference>
<keyword evidence="4" id="KW-0521">NADP</keyword>
<evidence type="ECO:0000256" key="4">
    <source>
        <dbReference type="ARBA" id="ARBA00022857"/>
    </source>
</evidence>
<reference evidence="10" key="1">
    <citation type="submission" date="2017-02" db="EMBL/GenBank/DDBJ databases">
        <title>Delving into the versatile metabolic prowess of the omnipresent phylum Bacteroidetes.</title>
        <authorList>
            <person name="Nobu M.K."/>
            <person name="Mei R."/>
            <person name="Narihiro T."/>
            <person name="Kuroda K."/>
            <person name="Liu W.-T."/>
        </authorList>
    </citation>
    <scope>NUCLEOTIDE SEQUENCE</scope>
    <source>
        <strain evidence="10">ADurb.Bin276</strain>
    </source>
</reference>
<comment type="caution">
    <text evidence="10">The sequence shown here is derived from an EMBL/GenBank/DDBJ whole genome shotgun (WGS) entry which is preliminary data.</text>
</comment>
<dbReference type="EMBL" id="MWBQ01000071">
    <property type="protein sequence ID" value="OQA58522.1"/>
    <property type="molecule type" value="Genomic_DNA"/>
</dbReference>
<evidence type="ECO:0000256" key="2">
    <source>
        <dbReference type="ARBA" id="ARBA00022516"/>
    </source>
</evidence>
<organism evidence="10">
    <name type="scientific">Candidatus Atribacter allofermentans</name>
    <dbReference type="NCBI Taxonomy" id="1852833"/>
    <lineage>
        <taxon>Bacteria</taxon>
        <taxon>Pseudomonadati</taxon>
        <taxon>Atribacterota</taxon>
        <taxon>Atribacteria</taxon>
        <taxon>Atribacterales</taxon>
        <taxon>Atribacteraceae</taxon>
        <taxon>Atribacter</taxon>
    </lineage>
</organism>
<dbReference type="GO" id="GO:0005829">
    <property type="term" value="C:cytosol"/>
    <property type="evidence" value="ECO:0007669"/>
    <property type="project" value="TreeGrafter"/>
</dbReference>
<keyword evidence="8" id="KW-0594">Phospholipid biosynthesis</keyword>